<keyword evidence="1" id="KW-1133">Transmembrane helix</keyword>
<sequence>MSKVKLTAAKCPNCGGTLKIEKGSENALCKYCGSTVLIDEVTKKSSTAEKPVKVIFDFRRFYKVFGSFGCVITLIFLFAFIAMLTFMGFIGVFSGFLAHILSRFGI</sequence>
<protein>
    <recommendedName>
        <fullName evidence="4">TFIIB-type zinc ribbon-containing protein</fullName>
    </recommendedName>
</protein>
<keyword evidence="1" id="KW-0812">Transmembrane</keyword>
<gene>
    <name evidence="2" type="ORF">JW984_05120</name>
</gene>
<comment type="caution">
    <text evidence="2">The sequence shown here is derived from an EMBL/GenBank/DDBJ whole genome shotgun (WGS) entry which is preliminary data.</text>
</comment>
<dbReference type="EMBL" id="JAFGIX010000025">
    <property type="protein sequence ID" value="MBN1572562.1"/>
    <property type="molecule type" value="Genomic_DNA"/>
</dbReference>
<proteinExistence type="predicted"/>
<organism evidence="2 3">
    <name type="scientific">Candidatus Zymogenus saltonus</name>
    <dbReference type="NCBI Taxonomy" id="2844893"/>
    <lineage>
        <taxon>Bacteria</taxon>
        <taxon>Deltaproteobacteria</taxon>
        <taxon>Candidatus Zymogenia</taxon>
        <taxon>Candidatus Zymogeniales</taxon>
        <taxon>Candidatus Zymogenaceae</taxon>
        <taxon>Candidatus Zymogenus</taxon>
    </lineage>
</organism>
<name>A0A9D8KEF7_9DELT</name>
<reference evidence="2" key="2">
    <citation type="submission" date="2021-01" db="EMBL/GenBank/DDBJ databases">
        <authorList>
            <person name="Hahn C.R."/>
            <person name="Youssef N.H."/>
            <person name="Elshahed M."/>
        </authorList>
    </citation>
    <scope>NUCLEOTIDE SEQUENCE</scope>
    <source>
        <strain evidence="2">Zod_Metabat.24</strain>
    </source>
</reference>
<evidence type="ECO:0000256" key="1">
    <source>
        <dbReference type="SAM" id="Phobius"/>
    </source>
</evidence>
<dbReference type="AlphaFoldDB" id="A0A9D8KEF7"/>
<evidence type="ECO:0000313" key="3">
    <source>
        <dbReference type="Proteomes" id="UP000809273"/>
    </source>
</evidence>
<reference evidence="2" key="1">
    <citation type="journal article" date="2021" name="Environ. Microbiol.">
        <title>Genomic characterization of three novel Desulfobacterota classes expand the metabolic and phylogenetic diversity of the phylum.</title>
        <authorList>
            <person name="Murphy C.L."/>
            <person name="Biggerstaff J."/>
            <person name="Eichhorn A."/>
            <person name="Ewing E."/>
            <person name="Shahan R."/>
            <person name="Soriano D."/>
            <person name="Stewart S."/>
            <person name="VanMol K."/>
            <person name="Walker R."/>
            <person name="Walters P."/>
            <person name="Elshahed M.S."/>
            <person name="Youssef N.H."/>
        </authorList>
    </citation>
    <scope>NUCLEOTIDE SEQUENCE</scope>
    <source>
        <strain evidence="2">Zod_Metabat.24</strain>
    </source>
</reference>
<keyword evidence="1" id="KW-0472">Membrane</keyword>
<dbReference type="Proteomes" id="UP000809273">
    <property type="component" value="Unassembled WGS sequence"/>
</dbReference>
<evidence type="ECO:0000313" key="2">
    <source>
        <dbReference type="EMBL" id="MBN1572562.1"/>
    </source>
</evidence>
<accession>A0A9D8KEF7</accession>
<feature type="transmembrane region" description="Helical" evidence="1">
    <location>
        <begin position="68"/>
        <end position="101"/>
    </location>
</feature>
<evidence type="ECO:0008006" key="4">
    <source>
        <dbReference type="Google" id="ProtNLM"/>
    </source>
</evidence>
<dbReference type="Gene3D" id="2.20.28.30">
    <property type="entry name" value="RNA polymerase ii, chain L"/>
    <property type="match status" value="1"/>
</dbReference>